<dbReference type="Proteomes" id="UP000236893">
    <property type="component" value="Unassembled WGS sequence"/>
</dbReference>
<accession>A0A2S4ZZW8</accession>
<evidence type="ECO:0000313" key="3">
    <source>
        <dbReference type="Proteomes" id="UP000236893"/>
    </source>
</evidence>
<dbReference type="RefSeq" id="WP_103789758.1">
    <property type="nucleotide sequence ID" value="NZ_PQVF01000009.1"/>
</dbReference>
<dbReference type="AlphaFoldDB" id="A0A2S4ZZW8"/>
<organism evidence="2 3">
    <name type="scientific">Solitalea longa</name>
    <dbReference type="NCBI Taxonomy" id="2079460"/>
    <lineage>
        <taxon>Bacteria</taxon>
        <taxon>Pseudomonadati</taxon>
        <taxon>Bacteroidota</taxon>
        <taxon>Sphingobacteriia</taxon>
        <taxon>Sphingobacteriales</taxon>
        <taxon>Sphingobacteriaceae</taxon>
        <taxon>Solitalea</taxon>
    </lineage>
</organism>
<keyword evidence="1" id="KW-0732">Signal</keyword>
<feature type="signal peptide" evidence="1">
    <location>
        <begin position="1"/>
        <end position="19"/>
    </location>
</feature>
<protein>
    <submittedName>
        <fullName evidence="2">DUF4861 domain-containing protein</fullName>
    </submittedName>
</protein>
<comment type="caution">
    <text evidence="2">The sequence shown here is derived from an EMBL/GenBank/DDBJ whole genome shotgun (WGS) entry which is preliminary data.</text>
</comment>
<dbReference type="EMBL" id="PQVF01000009">
    <property type="protein sequence ID" value="POY35845.1"/>
    <property type="molecule type" value="Genomic_DNA"/>
</dbReference>
<evidence type="ECO:0000313" key="2">
    <source>
        <dbReference type="EMBL" id="POY35845.1"/>
    </source>
</evidence>
<reference evidence="2 3" key="1">
    <citation type="submission" date="2018-01" db="EMBL/GenBank/DDBJ databases">
        <authorList>
            <person name="Gaut B.S."/>
            <person name="Morton B.R."/>
            <person name="Clegg M.T."/>
            <person name="Duvall M.R."/>
        </authorList>
    </citation>
    <scope>NUCLEOTIDE SEQUENCE [LARGE SCALE GENOMIC DNA]</scope>
    <source>
        <strain evidence="2 3">HR-AV</strain>
    </source>
</reference>
<proteinExistence type="predicted"/>
<gene>
    <name evidence="2" type="ORF">C3K47_13930</name>
</gene>
<keyword evidence="3" id="KW-1185">Reference proteome</keyword>
<feature type="chain" id="PRO_5015720559" evidence="1">
    <location>
        <begin position="20"/>
        <end position="427"/>
    </location>
</feature>
<dbReference type="Pfam" id="PF16153">
    <property type="entry name" value="DUF4861"/>
    <property type="match status" value="1"/>
</dbReference>
<dbReference type="InterPro" id="IPR032342">
    <property type="entry name" value="DUF4861"/>
</dbReference>
<evidence type="ECO:0000256" key="1">
    <source>
        <dbReference type="SAM" id="SignalP"/>
    </source>
</evidence>
<dbReference type="OrthoDB" id="9800230at2"/>
<sequence length="427" mass="48150">MITSLISKKYSLLLLSALALQGCSSKSVYKITLENATDVPRTDELVVLNRDFLEKKLGKISDSQTYEITFNTNTIICQLDDLNGDGNWDEAVFPLTIGAHKRIEADIHPVSKQALKGITSKAHSRLKKKQANGTYGEVLKSETMPENLTANNFTTNPIPLYQTEGPAWENDKVAFRSYFDVRNAKDIFGKTTAAMVMDTVGYSGDKYYHHIAPWGMDILKVGQSLGAGALAISLKNAEGVDTLIRVAGNNVKKSNYQLITNGPYRSIIRLTYQQVNIANQVYNISEEISIWGGQYFYQNKIFLEKTYGNEHVVTGIVNMHSNQSVCFDVENTNCMYTLDKQSENKDMLGMAVMTKKDELDYFHHTPKEGEGIINTYTAFLKPNKNNACTYRFYAAWEQSDRQFADKAYVDSFLKEEGFKWSHPLTVK</sequence>
<name>A0A2S4ZZW8_9SPHI</name>